<dbReference type="InterPro" id="IPR050228">
    <property type="entry name" value="Carboxylesterase_BioH"/>
</dbReference>
<dbReference type="GO" id="GO:0009102">
    <property type="term" value="P:biotin biosynthetic process"/>
    <property type="evidence" value="ECO:0007669"/>
    <property type="project" value="UniProtKB-UniRule"/>
</dbReference>
<comment type="subcellular location">
    <subcellularLocation>
        <location evidence="5">Cytoplasm</location>
    </subcellularLocation>
</comment>
<feature type="active site" evidence="5">
    <location>
        <position position="224"/>
    </location>
</feature>
<evidence type="ECO:0000313" key="7">
    <source>
        <dbReference type="EMBL" id="TCS97205.1"/>
    </source>
</evidence>
<dbReference type="InterPro" id="IPR000073">
    <property type="entry name" value="AB_hydrolase_1"/>
</dbReference>
<evidence type="ECO:0000256" key="4">
    <source>
        <dbReference type="ARBA" id="ARBA00022801"/>
    </source>
</evidence>
<sequence length="282" mass="29961">MAVPDAASGVACIPQLLDSDVFIETTGTGPDLVLLHGWGMHGGIFRPLREQLESRWTVHIVDLPGHGRSRQIAMPETPADLAAGLLARLPRAVWLGWSLGALVAQQAAISAPDRVPALAVLAGSPRFVVADDWPHAVDAAVFKLFAQDLAQDWRGTVERFLALEVVGSAHAQDELRDLRAQAFDHGEPSSQVLARGLEWLEQTDLRAALPMLHMPSLWIGGRRDRLVPAEALRAAAALAPRARERVIAGAGHAPFLHHSALIAQALDELAGAADDDGGGAAA</sequence>
<feature type="active site" description="Nucleophile" evidence="5">
    <location>
        <position position="98"/>
    </location>
</feature>
<dbReference type="InterPro" id="IPR029058">
    <property type="entry name" value="AB_hydrolase_fold"/>
</dbReference>
<comment type="caution">
    <text evidence="5">Lacks conserved residue(s) required for the propagation of feature annotation.</text>
</comment>
<keyword evidence="4 5" id="KW-0378">Hydrolase</keyword>
<feature type="binding site" evidence="5">
    <location>
        <position position="252"/>
    </location>
    <ligand>
        <name>substrate</name>
    </ligand>
</feature>
<dbReference type="Proteomes" id="UP000294599">
    <property type="component" value="Unassembled WGS sequence"/>
</dbReference>
<dbReference type="AlphaFoldDB" id="A0A4R3LD20"/>
<comment type="catalytic activity">
    <reaction evidence="5">
        <text>6-carboxyhexanoyl-[ACP] methyl ester + H2O = 6-carboxyhexanoyl-[ACP] + methanol + H(+)</text>
        <dbReference type="Rhea" id="RHEA:42700"/>
        <dbReference type="Rhea" id="RHEA-COMP:9955"/>
        <dbReference type="Rhea" id="RHEA-COMP:10186"/>
        <dbReference type="ChEBI" id="CHEBI:15377"/>
        <dbReference type="ChEBI" id="CHEBI:15378"/>
        <dbReference type="ChEBI" id="CHEBI:17790"/>
        <dbReference type="ChEBI" id="CHEBI:78846"/>
        <dbReference type="ChEBI" id="CHEBI:82735"/>
        <dbReference type="EC" id="3.1.1.85"/>
    </reaction>
</comment>
<dbReference type="PANTHER" id="PTHR43194">
    <property type="entry name" value="HYDROLASE ALPHA/BETA FOLD FAMILY"/>
    <property type="match status" value="1"/>
</dbReference>
<dbReference type="EMBL" id="SMAF01000014">
    <property type="protein sequence ID" value="TCS97205.1"/>
    <property type="molecule type" value="Genomic_DNA"/>
</dbReference>
<comment type="subunit">
    <text evidence="5">Monomer.</text>
</comment>
<dbReference type="GO" id="GO:0090499">
    <property type="term" value="F:pimelyl-[acyl-carrier protein] methyl ester esterase activity"/>
    <property type="evidence" value="ECO:0007669"/>
    <property type="project" value="UniProtKB-EC"/>
</dbReference>
<dbReference type="UniPathway" id="UPA00078"/>
<evidence type="ECO:0000313" key="8">
    <source>
        <dbReference type="Proteomes" id="UP000294599"/>
    </source>
</evidence>
<feature type="binding site" evidence="5">
    <location>
        <begin position="98"/>
        <end position="99"/>
    </location>
    <ligand>
        <name>substrate</name>
    </ligand>
</feature>
<dbReference type="NCBIfam" id="TIGR01738">
    <property type="entry name" value="bioH"/>
    <property type="match status" value="1"/>
</dbReference>
<keyword evidence="3 5" id="KW-0093">Biotin biosynthesis</keyword>
<evidence type="ECO:0000256" key="3">
    <source>
        <dbReference type="ARBA" id="ARBA00022756"/>
    </source>
</evidence>
<accession>A0A4R3LD20</accession>
<dbReference type="HAMAP" id="MF_01260">
    <property type="entry name" value="Carboxylester"/>
    <property type="match status" value="1"/>
</dbReference>
<dbReference type="EC" id="3.1.1.85" evidence="5"/>
<evidence type="ECO:0000259" key="6">
    <source>
        <dbReference type="Pfam" id="PF00561"/>
    </source>
</evidence>
<comment type="caution">
    <text evidence="7">The sequence shown here is derived from an EMBL/GenBank/DDBJ whole genome shotgun (WGS) entry which is preliminary data.</text>
</comment>
<keyword evidence="2 5" id="KW-0963">Cytoplasm</keyword>
<comment type="similarity">
    <text evidence="5">Belongs to the AB hydrolase superfamily. Carboxylesterase BioH family.</text>
</comment>
<dbReference type="Pfam" id="PF00561">
    <property type="entry name" value="Abhydrolase_1"/>
    <property type="match status" value="1"/>
</dbReference>
<gene>
    <name evidence="5" type="primary">bioH</name>
    <name evidence="7" type="ORF">EDC25_11457</name>
</gene>
<dbReference type="PANTHER" id="PTHR43194:SF5">
    <property type="entry name" value="PIMELOYL-[ACYL-CARRIER PROTEIN] METHYL ESTER ESTERASE"/>
    <property type="match status" value="1"/>
</dbReference>
<proteinExistence type="inferred from homology"/>
<dbReference type="GO" id="GO:0005737">
    <property type="term" value="C:cytoplasm"/>
    <property type="evidence" value="ECO:0007669"/>
    <property type="project" value="UniProtKB-SubCell"/>
</dbReference>
<evidence type="ECO:0000256" key="5">
    <source>
        <dbReference type="HAMAP-Rule" id="MF_01260"/>
    </source>
</evidence>
<evidence type="ECO:0000256" key="2">
    <source>
        <dbReference type="ARBA" id="ARBA00022490"/>
    </source>
</evidence>
<dbReference type="Gene3D" id="3.40.50.1820">
    <property type="entry name" value="alpha/beta hydrolase"/>
    <property type="match status" value="1"/>
</dbReference>
<name>A0A4R3LD20_9GAMM</name>
<feature type="binding site" evidence="5">
    <location>
        <position position="38"/>
    </location>
    <ligand>
        <name>substrate</name>
    </ligand>
</feature>
<keyword evidence="8" id="KW-1185">Reference proteome</keyword>
<comment type="pathway">
    <text evidence="5">Cofactor biosynthesis; biotin biosynthesis.</text>
</comment>
<dbReference type="SUPFAM" id="SSF53474">
    <property type="entry name" value="alpha/beta-Hydrolases"/>
    <property type="match status" value="1"/>
</dbReference>
<evidence type="ECO:0000256" key="1">
    <source>
        <dbReference type="ARBA" id="ARBA00022487"/>
    </source>
</evidence>
<keyword evidence="1 5" id="KW-0719">Serine esterase</keyword>
<reference evidence="7 8" key="1">
    <citation type="submission" date="2019-03" db="EMBL/GenBank/DDBJ databases">
        <title>Genomic Encyclopedia of Type Strains, Phase IV (KMG-IV): sequencing the most valuable type-strain genomes for metagenomic binning, comparative biology and taxonomic classification.</title>
        <authorList>
            <person name="Goeker M."/>
        </authorList>
    </citation>
    <scope>NUCLEOTIDE SEQUENCE [LARGE SCALE GENOMIC DNA]</scope>
    <source>
        <strain evidence="7 8">DSM 21944</strain>
    </source>
</reference>
<feature type="domain" description="AB hydrolase-1" evidence="6">
    <location>
        <begin position="32"/>
        <end position="257"/>
    </location>
</feature>
<dbReference type="RefSeq" id="WP_377600946.1">
    <property type="nucleotide sequence ID" value="NZ_JBHLWF010000084.1"/>
</dbReference>
<organism evidence="7 8">
    <name type="scientific">Pseudofulvimonas gallinarii</name>
    <dbReference type="NCBI Taxonomy" id="634155"/>
    <lineage>
        <taxon>Bacteria</taxon>
        <taxon>Pseudomonadati</taxon>
        <taxon>Pseudomonadota</taxon>
        <taxon>Gammaproteobacteria</taxon>
        <taxon>Lysobacterales</taxon>
        <taxon>Rhodanobacteraceae</taxon>
        <taxon>Pseudofulvimonas</taxon>
    </lineage>
</organism>
<feature type="active site" evidence="5">
    <location>
        <position position="252"/>
    </location>
</feature>
<protein>
    <recommendedName>
        <fullName evidence="5">Pimeloyl-[acyl-carrier protein] methyl ester esterase</fullName>
        <ecNumber evidence="5">3.1.1.85</ecNumber>
    </recommendedName>
    <alternativeName>
        <fullName evidence="5">Biotin synthesis protein BioH</fullName>
    </alternativeName>
    <alternativeName>
        <fullName evidence="5">Carboxylesterase BioH</fullName>
    </alternativeName>
</protein>
<comment type="function">
    <text evidence="5">The physiological role of BioH is to remove the methyl group introduced by BioC when the pimeloyl moiety is complete. It allows to synthesize pimeloyl-ACP via the fatty acid synthetic pathway through the hydrolysis of the ester bonds of pimeloyl-ACP esters.</text>
</comment>
<dbReference type="InterPro" id="IPR010076">
    <property type="entry name" value="BioH"/>
</dbReference>